<protein>
    <submittedName>
        <fullName evidence="1">Uncharacterized protein</fullName>
    </submittedName>
</protein>
<gene>
    <name evidence="1" type="ORF">AVEN_36152_1</name>
</gene>
<reference evidence="1 2" key="1">
    <citation type="journal article" date="2019" name="Sci. Rep.">
        <title>Orb-weaving spider Araneus ventricosus genome elucidates the spidroin gene catalogue.</title>
        <authorList>
            <person name="Kono N."/>
            <person name="Nakamura H."/>
            <person name="Ohtoshi R."/>
            <person name="Moran D.A.P."/>
            <person name="Shinohara A."/>
            <person name="Yoshida Y."/>
            <person name="Fujiwara M."/>
            <person name="Mori M."/>
            <person name="Tomita M."/>
            <person name="Arakawa K."/>
        </authorList>
    </citation>
    <scope>NUCLEOTIDE SEQUENCE [LARGE SCALE GENOMIC DNA]</scope>
</reference>
<name>A0A4Y2EIZ4_ARAVE</name>
<dbReference type="Proteomes" id="UP000499080">
    <property type="component" value="Unassembled WGS sequence"/>
</dbReference>
<proteinExistence type="predicted"/>
<comment type="caution">
    <text evidence="1">The sequence shown here is derived from an EMBL/GenBank/DDBJ whole genome shotgun (WGS) entry which is preliminary data.</text>
</comment>
<sequence length="109" mass="12929">MTSKLFTTDEFIEDKTSTLFTTEEFIEDKTSTLFATDEFIEDKLPGANLTDYEEVIPPSFKTQWTPLKNFELIFFCQKKNEKKKKQSVNLIRFIMMYLILTDNKHVGRR</sequence>
<dbReference type="AlphaFoldDB" id="A0A4Y2EIZ4"/>
<organism evidence="1 2">
    <name type="scientific">Araneus ventricosus</name>
    <name type="common">Orbweaver spider</name>
    <name type="synonym">Epeira ventricosa</name>
    <dbReference type="NCBI Taxonomy" id="182803"/>
    <lineage>
        <taxon>Eukaryota</taxon>
        <taxon>Metazoa</taxon>
        <taxon>Ecdysozoa</taxon>
        <taxon>Arthropoda</taxon>
        <taxon>Chelicerata</taxon>
        <taxon>Arachnida</taxon>
        <taxon>Araneae</taxon>
        <taxon>Araneomorphae</taxon>
        <taxon>Entelegynae</taxon>
        <taxon>Araneoidea</taxon>
        <taxon>Araneidae</taxon>
        <taxon>Araneus</taxon>
    </lineage>
</organism>
<evidence type="ECO:0000313" key="1">
    <source>
        <dbReference type="EMBL" id="GBM28209.1"/>
    </source>
</evidence>
<keyword evidence="2" id="KW-1185">Reference proteome</keyword>
<accession>A0A4Y2EIZ4</accession>
<evidence type="ECO:0000313" key="2">
    <source>
        <dbReference type="Proteomes" id="UP000499080"/>
    </source>
</evidence>
<dbReference type="EMBL" id="BGPR01000605">
    <property type="protein sequence ID" value="GBM28209.1"/>
    <property type="molecule type" value="Genomic_DNA"/>
</dbReference>